<gene>
    <name evidence="2" type="ORF">NEZAVI_LOCUS13779</name>
</gene>
<reference evidence="2" key="1">
    <citation type="submission" date="2022-01" db="EMBL/GenBank/DDBJ databases">
        <authorList>
            <person name="King R."/>
        </authorList>
    </citation>
    <scope>NUCLEOTIDE SEQUENCE</scope>
</reference>
<sequence>MLWTERHQLKIEHFRWNGAETRNHRNCHRCKESTRRPTKREGGEEIKCKTDGPWRRQRGKKKKSITEEYKSRLMQVHTVMCGKRRVSLVKNSWR</sequence>
<dbReference type="Proteomes" id="UP001152798">
    <property type="component" value="Chromosome 6"/>
</dbReference>
<protein>
    <submittedName>
        <fullName evidence="2">Uncharacterized protein</fullName>
    </submittedName>
</protein>
<feature type="compositionally biased region" description="Basic and acidic residues" evidence="1">
    <location>
        <begin position="33"/>
        <end position="54"/>
    </location>
</feature>
<feature type="region of interest" description="Disordered" evidence="1">
    <location>
        <begin position="33"/>
        <end position="65"/>
    </location>
</feature>
<keyword evidence="3" id="KW-1185">Reference proteome</keyword>
<evidence type="ECO:0000256" key="1">
    <source>
        <dbReference type="SAM" id="MobiDB-lite"/>
    </source>
</evidence>
<accession>A0A9P0MSI8</accession>
<dbReference type="EMBL" id="OV725082">
    <property type="protein sequence ID" value="CAH1405608.1"/>
    <property type="molecule type" value="Genomic_DNA"/>
</dbReference>
<proteinExistence type="predicted"/>
<evidence type="ECO:0000313" key="3">
    <source>
        <dbReference type="Proteomes" id="UP001152798"/>
    </source>
</evidence>
<name>A0A9P0MSI8_NEZVI</name>
<dbReference type="AlphaFoldDB" id="A0A9P0MSI8"/>
<organism evidence="2 3">
    <name type="scientific">Nezara viridula</name>
    <name type="common">Southern green stink bug</name>
    <name type="synonym">Cimex viridulus</name>
    <dbReference type="NCBI Taxonomy" id="85310"/>
    <lineage>
        <taxon>Eukaryota</taxon>
        <taxon>Metazoa</taxon>
        <taxon>Ecdysozoa</taxon>
        <taxon>Arthropoda</taxon>
        <taxon>Hexapoda</taxon>
        <taxon>Insecta</taxon>
        <taxon>Pterygota</taxon>
        <taxon>Neoptera</taxon>
        <taxon>Paraneoptera</taxon>
        <taxon>Hemiptera</taxon>
        <taxon>Heteroptera</taxon>
        <taxon>Panheteroptera</taxon>
        <taxon>Pentatomomorpha</taxon>
        <taxon>Pentatomoidea</taxon>
        <taxon>Pentatomidae</taxon>
        <taxon>Pentatominae</taxon>
        <taxon>Nezara</taxon>
    </lineage>
</organism>
<evidence type="ECO:0000313" key="2">
    <source>
        <dbReference type="EMBL" id="CAH1405608.1"/>
    </source>
</evidence>